<keyword evidence="3" id="KW-1185">Reference proteome</keyword>
<dbReference type="OrthoDB" id="29072at2759"/>
<dbReference type="SUPFAM" id="SSF52540">
    <property type="entry name" value="P-loop containing nucleoside triphosphate hydrolases"/>
    <property type="match status" value="1"/>
</dbReference>
<name>A0A7R9FUN9_9CRUS</name>
<sequence length="105" mass="11772">VQAGQLGSGSEEDEESESDSDDPEEKKIQAMLEGGIIMEKPMHWQTEKKIQWTDVAGLEGAKTALKEAVILPMKFPHLFTGKRTPWKGILLYGPPGRESHTWLRL</sequence>
<feature type="compositionally biased region" description="Acidic residues" evidence="1">
    <location>
        <begin position="10"/>
        <end position="23"/>
    </location>
</feature>
<dbReference type="GO" id="GO:0016197">
    <property type="term" value="P:endosomal transport"/>
    <property type="evidence" value="ECO:0007669"/>
    <property type="project" value="TreeGrafter"/>
</dbReference>
<reference evidence="2" key="1">
    <citation type="submission" date="2020-11" db="EMBL/GenBank/DDBJ databases">
        <authorList>
            <person name="Tran Van P."/>
        </authorList>
    </citation>
    <scope>NUCLEOTIDE SEQUENCE</scope>
</reference>
<dbReference type="InterPro" id="IPR050304">
    <property type="entry name" value="MT-severing_AAA_ATPase"/>
</dbReference>
<dbReference type="InterPro" id="IPR027417">
    <property type="entry name" value="P-loop_NTPase"/>
</dbReference>
<proteinExistence type="predicted"/>
<protein>
    <submittedName>
        <fullName evidence="2">Uncharacterized protein</fullName>
    </submittedName>
</protein>
<feature type="region of interest" description="Disordered" evidence="1">
    <location>
        <begin position="1"/>
        <end position="27"/>
    </location>
</feature>
<dbReference type="GO" id="GO:0007033">
    <property type="term" value="P:vacuole organization"/>
    <property type="evidence" value="ECO:0007669"/>
    <property type="project" value="TreeGrafter"/>
</dbReference>
<dbReference type="EMBL" id="LR947625">
    <property type="protein sequence ID" value="CAD7255701.1"/>
    <property type="molecule type" value="Genomic_DNA"/>
</dbReference>
<dbReference type="PANTHER" id="PTHR23074">
    <property type="entry name" value="AAA DOMAIN-CONTAINING"/>
    <property type="match status" value="1"/>
</dbReference>
<dbReference type="AlphaFoldDB" id="A0A7R9FUN9"/>
<evidence type="ECO:0000313" key="3">
    <source>
        <dbReference type="Proteomes" id="UP000677054"/>
    </source>
</evidence>
<feature type="non-terminal residue" evidence="2">
    <location>
        <position position="1"/>
    </location>
</feature>
<dbReference type="Gene3D" id="3.40.50.300">
    <property type="entry name" value="P-loop containing nucleotide triphosphate hydrolases"/>
    <property type="match status" value="1"/>
</dbReference>
<accession>A0A7R9FUN9</accession>
<dbReference type="Proteomes" id="UP000677054">
    <property type="component" value="Unassembled WGS sequence"/>
</dbReference>
<dbReference type="EMBL" id="CAJPEV010048107">
    <property type="protein sequence ID" value="CAG0910428.1"/>
    <property type="molecule type" value="Genomic_DNA"/>
</dbReference>
<dbReference type="PANTHER" id="PTHR23074:SF83">
    <property type="entry name" value="VACUOLAR PROTEIN SORTING-ASSOCIATED PROTEIN 4A"/>
    <property type="match status" value="1"/>
</dbReference>
<gene>
    <name evidence="2" type="ORF">DSTB1V02_LOCUS15446</name>
</gene>
<evidence type="ECO:0000313" key="2">
    <source>
        <dbReference type="EMBL" id="CAD7255701.1"/>
    </source>
</evidence>
<dbReference type="GO" id="GO:0016887">
    <property type="term" value="F:ATP hydrolysis activity"/>
    <property type="evidence" value="ECO:0007669"/>
    <property type="project" value="TreeGrafter"/>
</dbReference>
<evidence type="ECO:0000256" key="1">
    <source>
        <dbReference type="SAM" id="MobiDB-lite"/>
    </source>
</evidence>
<organism evidence="2">
    <name type="scientific">Darwinula stevensoni</name>
    <dbReference type="NCBI Taxonomy" id="69355"/>
    <lineage>
        <taxon>Eukaryota</taxon>
        <taxon>Metazoa</taxon>
        <taxon>Ecdysozoa</taxon>
        <taxon>Arthropoda</taxon>
        <taxon>Crustacea</taxon>
        <taxon>Oligostraca</taxon>
        <taxon>Ostracoda</taxon>
        <taxon>Podocopa</taxon>
        <taxon>Podocopida</taxon>
        <taxon>Darwinulocopina</taxon>
        <taxon>Darwinuloidea</taxon>
        <taxon>Darwinulidae</taxon>
        <taxon>Darwinula</taxon>
    </lineage>
</organism>
<feature type="non-terminal residue" evidence="2">
    <location>
        <position position="105"/>
    </location>
</feature>